<dbReference type="EMBL" id="CP017707">
    <property type="protein sequence ID" value="AOZ51357.1"/>
    <property type="molecule type" value="Genomic_DNA"/>
</dbReference>
<dbReference type="STRING" id="1108595.BKX93_15990"/>
<accession>A0A1D9LJG6</accession>
<dbReference type="InterPro" id="IPR017937">
    <property type="entry name" value="Thioredoxin_CS"/>
</dbReference>
<organism evidence="4 5">
    <name type="scientific">Chromobacterium vaccinii</name>
    <dbReference type="NCBI Taxonomy" id="1108595"/>
    <lineage>
        <taxon>Bacteria</taxon>
        <taxon>Pseudomonadati</taxon>
        <taxon>Pseudomonadota</taxon>
        <taxon>Betaproteobacteria</taxon>
        <taxon>Neisseriales</taxon>
        <taxon>Chromobacteriaceae</taxon>
        <taxon>Chromobacterium</taxon>
    </lineage>
</organism>
<evidence type="ECO:0000256" key="1">
    <source>
        <dbReference type="ARBA" id="ARBA00023284"/>
    </source>
</evidence>
<protein>
    <submittedName>
        <fullName evidence="4">Thioredoxin</fullName>
    </submittedName>
</protein>
<name>A0A1D9LJG6_9NEIS</name>
<proteinExistence type="predicted"/>
<evidence type="ECO:0000259" key="3">
    <source>
        <dbReference type="PROSITE" id="PS51352"/>
    </source>
</evidence>
<evidence type="ECO:0000313" key="4">
    <source>
        <dbReference type="EMBL" id="AOZ51357.1"/>
    </source>
</evidence>
<evidence type="ECO:0000256" key="2">
    <source>
        <dbReference type="SAM" id="SignalP"/>
    </source>
</evidence>
<dbReference type="InterPro" id="IPR036249">
    <property type="entry name" value="Thioredoxin-like_sf"/>
</dbReference>
<feature type="domain" description="Thioredoxin" evidence="3">
    <location>
        <begin position="23"/>
        <end position="166"/>
    </location>
</feature>
<dbReference type="Proteomes" id="UP000178776">
    <property type="component" value="Chromosome"/>
</dbReference>
<dbReference type="PANTHER" id="PTHR42852:SF18">
    <property type="entry name" value="CHROMOSOME UNDETERMINED SCAFFOLD_47, WHOLE GENOME SHOTGUN SEQUENCE"/>
    <property type="match status" value="1"/>
</dbReference>
<dbReference type="InterPro" id="IPR013766">
    <property type="entry name" value="Thioredoxin_domain"/>
</dbReference>
<dbReference type="InterPro" id="IPR050553">
    <property type="entry name" value="Thioredoxin_ResA/DsbE_sf"/>
</dbReference>
<dbReference type="CDD" id="cd02966">
    <property type="entry name" value="TlpA_like_family"/>
    <property type="match status" value="1"/>
</dbReference>
<dbReference type="PROSITE" id="PS51352">
    <property type="entry name" value="THIOREDOXIN_2"/>
    <property type="match status" value="1"/>
</dbReference>
<keyword evidence="2" id="KW-0732">Signal</keyword>
<dbReference type="Pfam" id="PF00578">
    <property type="entry name" value="AhpC-TSA"/>
    <property type="match status" value="1"/>
</dbReference>
<dbReference type="SUPFAM" id="SSF52833">
    <property type="entry name" value="Thioredoxin-like"/>
    <property type="match status" value="1"/>
</dbReference>
<evidence type="ECO:0000313" key="5">
    <source>
        <dbReference type="Proteomes" id="UP000178776"/>
    </source>
</evidence>
<feature type="signal peptide" evidence="2">
    <location>
        <begin position="1"/>
        <end position="28"/>
    </location>
</feature>
<dbReference type="Gene3D" id="3.40.30.10">
    <property type="entry name" value="Glutaredoxin"/>
    <property type="match status" value="1"/>
</dbReference>
<reference evidence="4 5" key="1">
    <citation type="submission" date="2016-10" db="EMBL/GenBank/DDBJ databases">
        <title>Chromobacterium muskegensis sp. nov., an insecticidal bacterium isolated from Sphagnum bogs.</title>
        <authorList>
            <person name="Sparks M.E."/>
            <person name="Blackburn M.B."/>
            <person name="Gundersen-Rindal D.E."/>
            <person name="Mitchell A."/>
            <person name="Farrar R."/>
            <person name="Kuhar D."/>
        </authorList>
    </citation>
    <scope>NUCLEOTIDE SEQUENCE [LARGE SCALE GENOMIC DNA]</scope>
    <source>
        <strain evidence="4 5">21-1</strain>
    </source>
</reference>
<keyword evidence="1" id="KW-0676">Redox-active center</keyword>
<gene>
    <name evidence="4" type="ORF">BKX93_15990</name>
</gene>
<sequence length="166" mass="18035">MTSQEKPMNTKRLFASLLLAALPLAAHAAPSLEQSRFADLNAKPVAVSAYKGKVTVLNFWATWCGPCREEMPMLNGLRKKLSPKGVEVVGVALDSKEQVEPFVKQLKIGYPILLGNDDTLDLMRGLGNKTGGLPYTLVLDRQGKVAATLTGKLDEKKLEAAVKPYL</sequence>
<dbReference type="GO" id="GO:0015036">
    <property type="term" value="F:disulfide oxidoreductase activity"/>
    <property type="evidence" value="ECO:0007669"/>
    <property type="project" value="UniProtKB-ARBA"/>
</dbReference>
<dbReference type="PROSITE" id="PS00194">
    <property type="entry name" value="THIOREDOXIN_1"/>
    <property type="match status" value="1"/>
</dbReference>
<feature type="chain" id="PRO_5009443194" evidence="2">
    <location>
        <begin position="29"/>
        <end position="166"/>
    </location>
</feature>
<dbReference type="InterPro" id="IPR000866">
    <property type="entry name" value="AhpC/TSA"/>
</dbReference>
<dbReference type="AlphaFoldDB" id="A0A1D9LJG6"/>
<dbReference type="KEGG" id="cvc:BKX93_15990"/>
<dbReference type="GO" id="GO:0016209">
    <property type="term" value="F:antioxidant activity"/>
    <property type="evidence" value="ECO:0007669"/>
    <property type="project" value="InterPro"/>
</dbReference>
<dbReference type="PANTHER" id="PTHR42852">
    <property type="entry name" value="THIOL:DISULFIDE INTERCHANGE PROTEIN DSBE"/>
    <property type="match status" value="1"/>
</dbReference>